<dbReference type="RefSeq" id="XP_040695830.1">
    <property type="nucleotide sequence ID" value="XM_040843351.1"/>
</dbReference>
<name>A0A1L9SXU0_9EURO</name>
<sequence length="140" mass="15355">MAPRRNSWDRGLFHCFNSGSTCLSATFVPCCLFNRIGTRFRNQEVKSCGEDCCVYSGGCCLGISCVPLCFRRRAVRKQLGLDGNCCGDIMASLCCSCCVLTQLDHETRRTAATSPDEYQSPAKMVYTGNQTGNHSIEARG</sequence>
<dbReference type="InterPro" id="IPR006461">
    <property type="entry name" value="PLAC_motif_containing"/>
</dbReference>
<dbReference type="PANTHER" id="PTHR15907">
    <property type="entry name" value="DUF614 FAMILY PROTEIN-RELATED"/>
    <property type="match status" value="1"/>
</dbReference>
<dbReference type="GeneID" id="63759424"/>
<gene>
    <name evidence="1" type="ORF">ASPSYDRAFT_165358</name>
    <name evidence="2" type="ORF">ASPSYDRAFT_711744</name>
</gene>
<dbReference type="VEuPathDB" id="FungiDB:ASPSYDRAFT_165358"/>
<dbReference type="Proteomes" id="UP000184356">
    <property type="component" value="Unassembled WGS sequence"/>
</dbReference>
<organism evidence="1 3">
    <name type="scientific">Aspergillus sydowii CBS 593.65</name>
    <dbReference type="NCBI Taxonomy" id="1036612"/>
    <lineage>
        <taxon>Eukaryota</taxon>
        <taxon>Fungi</taxon>
        <taxon>Dikarya</taxon>
        <taxon>Ascomycota</taxon>
        <taxon>Pezizomycotina</taxon>
        <taxon>Eurotiomycetes</taxon>
        <taxon>Eurotiomycetidae</taxon>
        <taxon>Eurotiales</taxon>
        <taxon>Aspergillaceae</taxon>
        <taxon>Aspergillus</taxon>
        <taxon>Aspergillus subgen. Nidulantes</taxon>
    </lineage>
</organism>
<proteinExistence type="predicted"/>
<dbReference type="VEuPathDB" id="FungiDB:ASPSYDRAFT_711744"/>
<dbReference type="NCBIfam" id="TIGR01571">
    <property type="entry name" value="A_thal_Cys_rich"/>
    <property type="match status" value="1"/>
</dbReference>
<evidence type="ECO:0000313" key="2">
    <source>
        <dbReference type="EMBL" id="OJJ52283.1"/>
    </source>
</evidence>
<evidence type="ECO:0000313" key="3">
    <source>
        <dbReference type="Proteomes" id="UP000184356"/>
    </source>
</evidence>
<reference evidence="3" key="2">
    <citation type="journal article" date="2017" name="Genome Biol.">
        <title>Comparative genomics reveals high biological diversity and specific adaptations in the industrially and medically important fungal genus Aspergillus.</title>
        <authorList>
            <person name="de Vries R.P."/>
            <person name="Riley R."/>
            <person name="Wiebenga A."/>
            <person name="Aguilar-Osorio G."/>
            <person name="Amillis S."/>
            <person name="Uchima C.A."/>
            <person name="Anderluh G."/>
            <person name="Asadollahi M."/>
            <person name="Askin M."/>
            <person name="Barry K."/>
            <person name="Battaglia E."/>
            <person name="Bayram O."/>
            <person name="Benocci T."/>
            <person name="Braus-Stromeyer S.A."/>
            <person name="Caldana C."/>
            <person name="Canovas D."/>
            <person name="Cerqueira G.C."/>
            <person name="Chen F."/>
            <person name="Chen W."/>
            <person name="Choi C."/>
            <person name="Clum A."/>
            <person name="Dos Santos R.A."/>
            <person name="Damasio A.R."/>
            <person name="Diallinas G."/>
            <person name="Emri T."/>
            <person name="Fekete E."/>
            <person name="Flipphi M."/>
            <person name="Freyberg S."/>
            <person name="Gallo A."/>
            <person name="Gournas C."/>
            <person name="Habgood R."/>
            <person name="Hainaut M."/>
            <person name="Harispe M.L."/>
            <person name="Henrissat B."/>
            <person name="Hilden K.S."/>
            <person name="Hope R."/>
            <person name="Hossain A."/>
            <person name="Karabika E."/>
            <person name="Karaffa L."/>
            <person name="Karanyi Z."/>
            <person name="Krasevec N."/>
            <person name="Kuo A."/>
            <person name="Kusch H."/>
            <person name="LaButti K."/>
            <person name="Lagendijk E.L."/>
            <person name="Lapidus A."/>
            <person name="Levasseur A."/>
            <person name="Lindquist E."/>
            <person name="Lipzen A."/>
            <person name="Logrieco A.F."/>
            <person name="MacCabe A."/>
            <person name="Maekelae M.R."/>
            <person name="Malavazi I."/>
            <person name="Melin P."/>
            <person name="Meyer V."/>
            <person name="Mielnichuk N."/>
            <person name="Miskei M."/>
            <person name="Molnar A.P."/>
            <person name="Mule G."/>
            <person name="Ngan C.Y."/>
            <person name="Orejas M."/>
            <person name="Orosz E."/>
            <person name="Ouedraogo J.P."/>
            <person name="Overkamp K.M."/>
            <person name="Park H.-S."/>
            <person name="Perrone G."/>
            <person name="Piumi F."/>
            <person name="Punt P.J."/>
            <person name="Ram A.F."/>
            <person name="Ramon A."/>
            <person name="Rauscher S."/>
            <person name="Record E."/>
            <person name="Riano-Pachon D.M."/>
            <person name="Robert V."/>
            <person name="Roehrig J."/>
            <person name="Ruller R."/>
            <person name="Salamov A."/>
            <person name="Salih N.S."/>
            <person name="Samson R.A."/>
            <person name="Sandor E."/>
            <person name="Sanguinetti M."/>
            <person name="Schuetze T."/>
            <person name="Sepcic K."/>
            <person name="Shelest E."/>
            <person name="Sherlock G."/>
            <person name="Sophianopoulou V."/>
            <person name="Squina F.M."/>
            <person name="Sun H."/>
            <person name="Susca A."/>
            <person name="Todd R.B."/>
            <person name="Tsang A."/>
            <person name="Unkles S.E."/>
            <person name="van de Wiele N."/>
            <person name="van Rossen-Uffink D."/>
            <person name="Oliveira J.V."/>
            <person name="Vesth T.C."/>
            <person name="Visser J."/>
            <person name="Yu J.-H."/>
            <person name="Zhou M."/>
            <person name="Andersen M.R."/>
            <person name="Archer D.B."/>
            <person name="Baker S.E."/>
            <person name="Benoit I."/>
            <person name="Brakhage A.A."/>
            <person name="Braus G.H."/>
            <person name="Fischer R."/>
            <person name="Frisvad J.C."/>
            <person name="Goldman G.H."/>
            <person name="Houbraken J."/>
            <person name="Oakley B."/>
            <person name="Pocsi I."/>
            <person name="Scazzocchio C."/>
            <person name="Seiboth B."/>
            <person name="vanKuyk P.A."/>
            <person name="Wortman J."/>
            <person name="Dyer P.S."/>
            <person name="Grigoriev I.V."/>
        </authorList>
    </citation>
    <scope>NUCLEOTIDE SEQUENCE [LARGE SCALE GENOMIC DNA]</scope>
    <source>
        <strain evidence="3">CBS 593.65</strain>
    </source>
</reference>
<keyword evidence="3" id="KW-1185">Reference proteome</keyword>
<dbReference type="EMBL" id="KV878607">
    <property type="protein sequence ID" value="OJJ52024.1"/>
    <property type="molecule type" value="Genomic_DNA"/>
</dbReference>
<dbReference type="AlphaFoldDB" id="A0A1L9SXU0"/>
<reference evidence="1" key="1">
    <citation type="submission" date="2015-09" db="EMBL/GenBank/DDBJ databases">
        <title>Genomic diversity in the industrially and medically important fungal genus Aspergillus.</title>
        <authorList>
            <consortium name="DOE Joint Genome Institute"/>
            <person name="Riley R."/>
            <person name="Labutti K."/>
            <person name="Clum A."/>
            <person name="Sun H."/>
            <person name="Wiebenga A."/>
            <person name="De Vries R.P."/>
            <person name="Grigoriev I.V."/>
        </authorList>
    </citation>
    <scope>NUCLEOTIDE SEQUENCE [LARGE SCALE GENOMIC DNA]</scope>
    <source>
        <strain evidence="1">CBS 593.65</strain>
    </source>
</reference>
<dbReference type="OrthoDB" id="1045822at2759"/>
<dbReference type="EMBL" id="KV878603">
    <property type="protein sequence ID" value="OJJ52283.1"/>
    <property type="molecule type" value="Genomic_DNA"/>
</dbReference>
<evidence type="ECO:0000313" key="1">
    <source>
        <dbReference type="EMBL" id="OJJ52024.1"/>
    </source>
</evidence>
<accession>A0A1L9SXU0</accession>
<protein>
    <submittedName>
        <fullName evidence="1">Uncharacterized protein</fullName>
    </submittedName>
</protein>
<dbReference type="STRING" id="1036612.A0A1L9SXU0"/>
<dbReference type="Pfam" id="PF04749">
    <property type="entry name" value="PLAC8"/>
    <property type="match status" value="1"/>
</dbReference>